<comment type="caution">
    <text evidence="3">The sequence shown here is derived from an EMBL/GenBank/DDBJ whole genome shotgun (WGS) entry which is preliminary data.</text>
</comment>
<dbReference type="SMART" id="SM00137">
    <property type="entry name" value="MAM"/>
    <property type="match status" value="1"/>
</dbReference>
<dbReference type="Gene3D" id="2.60.120.200">
    <property type="match status" value="1"/>
</dbReference>
<organism evidence="3 4">
    <name type="scientific">Elysia crispata</name>
    <name type="common">lettuce slug</name>
    <dbReference type="NCBI Taxonomy" id="231223"/>
    <lineage>
        <taxon>Eukaryota</taxon>
        <taxon>Metazoa</taxon>
        <taxon>Spiralia</taxon>
        <taxon>Lophotrochozoa</taxon>
        <taxon>Mollusca</taxon>
        <taxon>Gastropoda</taxon>
        <taxon>Heterobranchia</taxon>
        <taxon>Euthyneura</taxon>
        <taxon>Panpulmonata</taxon>
        <taxon>Sacoglossa</taxon>
        <taxon>Placobranchoidea</taxon>
        <taxon>Plakobranchidae</taxon>
        <taxon>Elysia</taxon>
    </lineage>
</organism>
<keyword evidence="4" id="KW-1185">Reference proteome</keyword>
<protein>
    <recommendedName>
        <fullName evidence="2">MAM domain-containing protein</fullName>
    </recommendedName>
</protein>
<dbReference type="AlphaFoldDB" id="A0AAE1AIF1"/>
<dbReference type="CDD" id="cd06263">
    <property type="entry name" value="MAM"/>
    <property type="match status" value="1"/>
</dbReference>
<feature type="chain" id="PRO_5041989966" description="MAM domain-containing protein" evidence="1">
    <location>
        <begin position="26"/>
        <end position="175"/>
    </location>
</feature>
<dbReference type="PANTHER" id="PTHR23282:SF101">
    <property type="entry name" value="MAM DOMAIN-CONTAINING PROTEIN"/>
    <property type="match status" value="1"/>
</dbReference>
<dbReference type="SUPFAM" id="SSF49899">
    <property type="entry name" value="Concanavalin A-like lectins/glucanases"/>
    <property type="match status" value="1"/>
</dbReference>
<gene>
    <name evidence="3" type="ORF">RRG08_029039</name>
</gene>
<evidence type="ECO:0000256" key="1">
    <source>
        <dbReference type="SAM" id="SignalP"/>
    </source>
</evidence>
<accession>A0AAE1AIF1</accession>
<dbReference type="EMBL" id="JAWDGP010001775">
    <property type="protein sequence ID" value="KAK3788243.1"/>
    <property type="molecule type" value="Genomic_DNA"/>
</dbReference>
<dbReference type="PROSITE" id="PS50060">
    <property type="entry name" value="MAM_2"/>
    <property type="match status" value="1"/>
</dbReference>
<dbReference type="InterPro" id="IPR013320">
    <property type="entry name" value="ConA-like_dom_sf"/>
</dbReference>
<sequence length="175" mass="20124">MRLLWNLLGFSILLILSLFCTAASSAWPLQKFRCDFAKGWCGWKPDAGQFPWLRKKGQTVTNSTGPSQDHTQNKGDTTIRFYALMSAAGRNQGSRAKMTNGPWPLDKENRACLQLYYYMYGDQMGRLAMNVRAAGKWYEMFTLEGNKGRHWIEMKRIIVNQEKVPIDITVSLTFR</sequence>
<dbReference type="Pfam" id="PF00629">
    <property type="entry name" value="MAM"/>
    <property type="match status" value="1"/>
</dbReference>
<reference evidence="3" key="1">
    <citation type="journal article" date="2023" name="G3 (Bethesda)">
        <title>A reference genome for the long-term kleptoplast-retaining sea slug Elysia crispata morphotype clarki.</title>
        <authorList>
            <person name="Eastman K.E."/>
            <person name="Pendleton A.L."/>
            <person name="Shaikh M.A."/>
            <person name="Suttiyut T."/>
            <person name="Ogas R."/>
            <person name="Tomko P."/>
            <person name="Gavelis G."/>
            <person name="Widhalm J.R."/>
            <person name="Wisecaver J.H."/>
        </authorList>
    </citation>
    <scope>NUCLEOTIDE SEQUENCE</scope>
    <source>
        <strain evidence="3">ECLA1</strain>
    </source>
</reference>
<dbReference type="PANTHER" id="PTHR23282">
    <property type="entry name" value="APICAL ENDOSOMAL GLYCOPROTEIN PRECURSOR"/>
    <property type="match status" value="1"/>
</dbReference>
<proteinExistence type="predicted"/>
<dbReference type="InterPro" id="IPR000998">
    <property type="entry name" value="MAM_dom"/>
</dbReference>
<evidence type="ECO:0000313" key="3">
    <source>
        <dbReference type="EMBL" id="KAK3788243.1"/>
    </source>
</evidence>
<feature type="domain" description="MAM" evidence="2">
    <location>
        <begin position="32"/>
        <end position="175"/>
    </location>
</feature>
<dbReference type="InterPro" id="IPR051560">
    <property type="entry name" value="MAM_domain-containing"/>
</dbReference>
<dbReference type="GO" id="GO:0016020">
    <property type="term" value="C:membrane"/>
    <property type="evidence" value="ECO:0007669"/>
    <property type="project" value="InterPro"/>
</dbReference>
<dbReference type="Proteomes" id="UP001283361">
    <property type="component" value="Unassembled WGS sequence"/>
</dbReference>
<keyword evidence="1" id="KW-0732">Signal</keyword>
<name>A0AAE1AIF1_9GAST</name>
<evidence type="ECO:0000313" key="4">
    <source>
        <dbReference type="Proteomes" id="UP001283361"/>
    </source>
</evidence>
<evidence type="ECO:0000259" key="2">
    <source>
        <dbReference type="PROSITE" id="PS50060"/>
    </source>
</evidence>
<feature type="signal peptide" evidence="1">
    <location>
        <begin position="1"/>
        <end position="25"/>
    </location>
</feature>